<protein>
    <submittedName>
        <fullName evidence="3">SDR family mycofactocin-dependent oxidoreductase</fullName>
        <ecNumber evidence="3">1.1.99.-</ecNumber>
    </submittedName>
</protein>
<dbReference type="PANTHER" id="PTHR24321:SF8">
    <property type="entry name" value="ESTRADIOL 17-BETA-DEHYDROGENASE 8-RELATED"/>
    <property type="match status" value="1"/>
</dbReference>
<dbReference type="InterPro" id="IPR030981">
    <property type="entry name" value="SDR_subfam_2"/>
</dbReference>
<dbReference type="PRINTS" id="PR00081">
    <property type="entry name" value="GDHRDH"/>
</dbReference>
<reference evidence="3 4" key="1">
    <citation type="submission" date="2019-11" db="EMBL/GenBank/DDBJ databases">
        <authorList>
            <person name="Jiang L.-Q."/>
        </authorList>
    </citation>
    <scope>NUCLEOTIDE SEQUENCE [LARGE SCALE GENOMIC DNA]</scope>
    <source>
        <strain evidence="3 4">YIM 132087</strain>
    </source>
</reference>
<dbReference type="GO" id="GO:0016491">
    <property type="term" value="F:oxidoreductase activity"/>
    <property type="evidence" value="ECO:0007669"/>
    <property type="project" value="UniProtKB-KW"/>
</dbReference>
<keyword evidence="4" id="KW-1185">Reference proteome</keyword>
<evidence type="ECO:0000313" key="3">
    <source>
        <dbReference type="EMBL" id="MTD15489.1"/>
    </source>
</evidence>
<keyword evidence="2 3" id="KW-0560">Oxidoreductase</keyword>
<proteinExistence type="inferred from homology"/>
<dbReference type="EMBL" id="WLYK01000006">
    <property type="protein sequence ID" value="MTD15489.1"/>
    <property type="molecule type" value="Genomic_DNA"/>
</dbReference>
<dbReference type="Proteomes" id="UP000460221">
    <property type="component" value="Unassembled WGS sequence"/>
</dbReference>
<dbReference type="AlphaFoldDB" id="A0A7K1FQ57"/>
<comment type="caution">
    <text evidence="3">The sequence shown here is derived from an EMBL/GenBank/DDBJ whole genome shotgun (WGS) entry which is preliminary data.</text>
</comment>
<dbReference type="PROSITE" id="PS00061">
    <property type="entry name" value="ADH_SHORT"/>
    <property type="match status" value="1"/>
</dbReference>
<dbReference type="RefSeq" id="WP_154769485.1">
    <property type="nucleotide sequence ID" value="NZ_WLYK01000006.1"/>
</dbReference>
<sequence length="267" mass="27146">MTNDRSRPWAVVTGAARGMGRAVARQLAVAGFDLLLLDTPSPDLIEGLGYRLATADELTDTVLQCEDFGAAVVALPVDVRDAAAVSAALEHVPAGRLQAAVAVAGIIGADKPAWEFTPAELDLDLSVNLHGVANLARAAVPALLHAPGGHGRFVAVVSTAGQTGLPRLAGYVAAKHAALGYIRALAADLGPHGVTANAVLPGSTRSALLDHSAHVYGLPDKEAFAPHQRLQRILEPSEIAAAVAFLASPASSAITGAAIHVDGGFVG</sequence>
<evidence type="ECO:0000256" key="1">
    <source>
        <dbReference type="ARBA" id="ARBA00006484"/>
    </source>
</evidence>
<dbReference type="FunFam" id="3.40.50.720:FF:000084">
    <property type="entry name" value="Short-chain dehydrogenase reductase"/>
    <property type="match status" value="1"/>
</dbReference>
<dbReference type="SUPFAM" id="SSF51735">
    <property type="entry name" value="NAD(P)-binding Rossmann-fold domains"/>
    <property type="match status" value="1"/>
</dbReference>
<dbReference type="InterPro" id="IPR020904">
    <property type="entry name" value="Sc_DH/Rdtase_CS"/>
</dbReference>
<dbReference type="InterPro" id="IPR002347">
    <property type="entry name" value="SDR_fam"/>
</dbReference>
<accession>A0A7K1FQ57</accession>
<dbReference type="NCBIfam" id="TIGR04504">
    <property type="entry name" value="SDR_subfam_2"/>
    <property type="match status" value="1"/>
</dbReference>
<gene>
    <name evidence="3" type="ORF">GIS00_16255</name>
</gene>
<dbReference type="CDD" id="cd05233">
    <property type="entry name" value="SDR_c"/>
    <property type="match status" value="1"/>
</dbReference>
<dbReference type="PANTHER" id="PTHR24321">
    <property type="entry name" value="DEHYDROGENASES, SHORT CHAIN"/>
    <property type="match status" value="1"/>
</dbReference>
<evidence type="ECO:0000313" key="4">
    <source>
        <dbReference type="Proteomes" id="UP000460221"/>
    </source>
</evidence>
<dbReference type="Gene3D" id="3.40.50.720">
    <property type="entry name" value="NAD(P)-binding Rossmann-like Domain"/>
    <property type="match status" value="1"/>
</dbReference>
<name>A0A7K1FQ57_9ACTN</name>
<dbReference type="Pfam" id="PF13561">
    <property type="entry name" value="adh_short_C2"/>
    <property type="match status" value="1"/>
</dbReference>
<dbReference type="InterPro" id="IPR036291">
    <property type="entry name" value="NAD(P)-bd_dom_sf"/>
</dbReference>
<evidence type="ECO:0000256" key="2">
    <source>
        <dbReference type="ARBA" id="ARBA00023002"/>
    </source>
</evidence>
<dbReference type="EC" id="1.1.99.-" evidence="3"/>
<comment type="similarity">
    <text evidence="1">Belongs to the short-chain dehydrogenases/reductases (SDR) family.</text>
</comment>
<organism evidence="3 4">
    <name type="scientific">Nakamurella alba</name>
    <dbReference type="NCBI Taxonomy" id="2665158"/>
    <lineage>
        <taxon>Bacteria</taxon>
        <taxon>Bacillati</taxon>
        <taxon>Actinomycetota</taxon>
        <taxon>Actinomycetes</taxon>
        <taxon>Nakamurellales</taxon>
        <taxon>Nakamurellaceae</taxon>
        <taxon>Nakamurella</taxon>
    </lineage>
</organism>